<evidence type="ECO:0000313" key="2">
    <source>
        <dbReference type="EMBL" id="AXK40207.1"/>
    </source>
</evidence>
<feature type="signal peptide" evidence="1">
    <location>
        <begin position="1"/>
        <end position="23"/>
    </location>
</feature>
<proteinExistence type="predicted"/>
<dbReference type="OrthoDB" id="9151379at2"/>
<dbReference type="Gene3D" id="2.40.360.20">
    <property type="match status" value="1"/>
</dbReference>
<protein>
    <submittedName>
        <fullName evidence="2">Uncharacterized protein</fullName>
    </submittedName>
</protein>
<keyword evidence="1" id="KW-0732">Signal</keyword>
<organism evidence="2 3">
    <name type="scientific">Crenobacter cavernae</name>
    <dbReference type="NCBI Taxonomy" id="2290923"/>
    <lineage>
        <taxon>Bacteria</taxon>
        <taxon>Pseudomonadati</taxon>
        <taxon>Pseudomonadota</taxon>
        <taxon>Betaproteobacteria</taxon>
        <taxon>Neisseriales</taxon>
        <taxon>Neisseriaceae</taxon>
        <taxon>Crenobacter</taxon>
    </lineage>
</organism>
<dbReference type="AlphaFoldDB" id="A0A345Y8F5"/>
<dbReference type="EMBL" id="CP031337">
    <property type="protein sequence ID" value="AXK40207.1"/>
    <property type="molecule type" value="Genomic_DNA"/>
</dbReference>
<dbReference type="KEGG" id="ccah:DWG20_12570"/>
<reference evidence="2 3" key="1">
    <citation type="submission" date="2018-07" db="EMBL/GenBank/DDBJ databases">
        <title>Crenobacter cavernae sp. nov., isolated from a karst cave.</title>
        <authorList>
            <person name="Zhu H."/>
        </authorList>
    </citation>
    <scope>NUCLEOTIDE SEQUENCE [LARGE SCALE GENOMIC DNA]</scope>
    <source>
        <strain evidence="2 3">K1W11S-77</strain>
    </source>
</reference>
<gene>
    <name evidence="2" type="ORF">DWG20_12570</name>
</gene>
<feature type="chain" id="PRO_5016600628" evidence="1">
    <location>
        <begin position="24"/>
        <end position="233"/>
    </location>
</feature>
<dbReference type="RefSeq" id="WP_115434137.1">
    <property type="nucleotide sequence ID" value="NZ_CP031337.1"/>
</dbReference>
<dbReference type="Proteomes" id="UP000254537">
    <property type="component" value="Chromosome"/>
</dbReference>
<sequence>MIPRTLQYILAAAAIIASSTAGAEGKMTKSAWQKEFGITKCNLQTTGQNQYFVMEPGFRLELEGGDTKLHITVLDETKMVDGVSTRVVEEREWKDGKLYEVSKNYFAMCEQTKDVFYFGEDVDYYENDKVVKHDGTWLAGQDGNKAGLIMAGTPRVGMRYYQEMAPGVAMDRAEIVSLNDTCKTPAGTFSKCLKVKEGTPLKMFETEYKYYAPNIGLIRDEDLRLIKYGFIKK</sequence>
<accession>A0A345Y8F5</accession>
<evidence type="ECO:0000256" key="1">
    <source>
        <dbReference type="SAM" id="SignalP"/>
    </source>
</evidence>
<evidence type="ECO:0000313" key="3">
    <source>
        <dbReference type="Proteomes" id="UP000254537"/>
    </source>
</evidence>
<name>A0A345Y8F5_9NEIS</name>